<feature type="transmembrane region" description="Helical" evidence="8">
    <location>
        <begin position="204"/>
        <end position="231"/>
    </location>
</feature>
<dbReference type="RefSeq" id="WP_091979590.1">
    <property type="nucleotide sequence ID" value="NZ_FOLO01000002.1"/>
</dbReference>
<keyword evidence="6 8" id="KW-0472">Membrane</keyword>
<keyword evidence="4 7" id="KW-0812">Transmembrane</keyword>
<organism evidence="10 11">
    <name type="scientific">Pseudoalteromonas denitrificans DSM 6059</name>
    <dbReference type="NCBI Taxonomy" id="1123010"/>
    <lineage>
        <taxon>Bacteria</taxon>
        <taxon>Pseudomonadati</taxon>
        <taxon>Pseudomonadota</taxon>
        <taxon>Gammaproteobacteria</taxon>
        <taxon>Alteromonadales</taxon>
        <taxon>Pseudoalteromonadaceae</taxon>
        <taxon>Pseudoalteromonas</taxon>
    </lineage>
</organism>
<evidence type="ECO:0000256" key="8">
    <source>
        <dbReference type="SAM" id="Phobius"/>
    </source>
</evidence>
<dbReference type="STRING" id="1123010.SAMN02745724_00507"/>
<dbReference type="GO" id="GO:0042773">
    <property type="term" value="P:ATP synthesis coupled electron transport"/>
    <property type="evidence" value="ECO:0007669"/>
    <property type="project" value="InterPro"/>
</dbReference>
<feature type="transmembrane region" description="Helical" evidence="8">
    <location>
        <begin position="304"/>
        <end position="325"/>
    </location>
</feature>
<feature type="domain" description="NADH:quinone oxidoreductase/Mrp antiporter transmembrane" evidence="9">
    <location>
        <begin position="127"/>
        <end position="412"/>
    </location>
</feature>
<dbReference type="PRINTS" id="PR01437">
    <property type="entry name" value="NUOXDRDTASE4"/>
</dbReference>
<proteinExistence type="inferred from homology"/>
<dbReference type="InterPro" id="IPR003918">
    <property type="entry name" value="NADH_UbQ_OxRdtase"/>
</dbReference>
<feature type="transmembrane region" description="Helical" evidence="8">
    <location>
        <begin position="159"/>
        <end position="184"/>
    </location>
</feature>
<evidence type="ECO:0000256" key="4">
    <source>
        <dbReference type="ARBA" id="ARBA00022692"/>
    </source>
</evidence>
<comment type="subcellular location">
    <subcellularLocation>
        <location evidence="1">Cell membrane</location>
        <topology evidence="1">Multi-pass membrane protein</topology>
    </subcellularLocation>
    <subcellularLocation>
        <location evidence="7">Membrane</location>
        <topology evidence="7">Multi-pass membrane protein</topology>
    </subcellularLocation>
</comment>
<evidence type="ECO:0000313" key="10">
    <source>
        <dbReference type="EMBL" id="SFB92131.1"/>
    </source>
</evidence>
<dbReference type="PANTHER" id="PTHR42703">
    <property type="entry name" value="NADH DEHYDROGENASE"/>
    <property type="match status" value="1"/>
</dbReference>
<evidence type="ECO:0000256" key="6">
    <source>
        <dbReference type="ARBA" id="ARBA00023136"/>
    </source>
</evidence>
<feature type="transmembrane region" description="Helical" evidence="8">
    <location>
        <begin position="278"/>
        <end position="297"/>
    </location>
</feature>
<dbReference type="OrthoDB" id="9768329at2"/>
<accession>A0A1I1EYN6</accession>
<feature type="transmembrane region" description="Helical" evidence="8">
    <location>
        <begin position="238"/>
        <end position="258"/>
    </location>
</feature>
<evidence type="ECO:0000256" key="1">
    <source>
        <dbReference type="ARBA" id="ARBA00004651"/>
    </source>
</evidence>
<dbReference type="AlphaFoldDB" id="A0A1I1EYN6"/>
<dbReference type="InterPro" id="IPR050586">
    <property type="entry name" value="CPA3_Na-H_Antiporter_D"/>
</dbReference>
<dbReference type="Pfam" id="PF00361">
    <property type="entry name" value="Proton_antipo_M"/>
    <property type="match status" value="1"/>
</dbReference>
<keyword evidence="11" id="KW-1185">Reference proteome</keyword>
<evidence type="ECO:0000256" key="3">
    <source>
        <dbReference type="ARBA" id="ARBA00022475"/>
    </source>
</evidence>
<evidence type="ECO:0000259" key="9">
    <source>
        <dbReference type="Pfam" id="PF00361"/>
    </source>
</evidence>
<dbReference type="GO" id="GO:0005886">
    <property type="term" value="C:plasma membrane"/>
    <property type="evidence" value="ECO:0007669"/>
    <property type="project" value="UniProtKB-SubCell"/>
</dbReference>
<dbReference type="PANTHER" id="PTHR42703:SF1">
    <property type="entry name" value="NA(+)_H(+) ANTIPORTER SUBUNIT D1"/>
    <property type="match status" value="1"/>
</dbReference>
<evidence type="ECO:0000256" key="2">
    <source>
        <dbReference type="ARBA" id="ARBA00005346"/>
    </source>
</evidence>
<dbReference type="InterPro" id="IPR001750">
    <property type="entry name" value="ND/Mrp_TM"/>
</dbReference>
<dbReference type="Proteomes" id="UP000198862">
    <property type="component" value="Unassembled WGS sequence"/>
</dbReference>
<gene>
    <name evidence="10" type="ORF">SAMN02745724_00507</name>
</gene>
<keyword evidence="3" id="KW-1003">Cell membrane</keyword>
<feature type="transmembrane region" description="Helical" evidence="8">
    <location>
        <begin position="130"/>
        <end position="147"/>
    </location>
</feature>
<feature type="transmembrane region" description="Helical" evidence="8">
    <location>
        <begin position="412"/>
        <end position="437"/>
    </location>
</feature>
<name>A0A1I1EYN6_9GAMM</name>
<sequence length="505" mass="54123">MGHLVTLPILLPMLGAILLLLPPCGKNVKVRRTVSQVFALFTLVASLILLNYSASNNIEVYAIGNWSAPFGIVLVSDMLSTLLISLTSLLALCCITYASAGDDESGSFFHPLMQFLVMGVNGAFLTGDLFNLFVFFEVLLIASYSLLMHAGDKHKTRSALHYVILNLIGSSIFLIGLGVLYGVLGTLNIADMAVKVSQLTGDDVALAKIGGLLLLIVFGLKAAILPLHLWLPKTYSSALPVVAAMFAIMTKVGVYAMLRVYTIIFGEQAGELAFMAQSWLWPLAILTIAIGAIGVLASEDLRKLTANLVIISVGTLVAAISMHSVMATAAALYYVIHSTLMIAVLFLLADLISVQRGKVSDRLVEGRPVAQPYILGAGFLVAALAVMGMPPMSGFIGKIWLLKASSQINGTYIFWPVYLIASFVVLIALSRAGSYLFWRHSNNEATKEKAAPLKTNVIITLLLCSPLMVIFSGPISDFTLAAAKQLHDVTNHVNTVLAISNHGSK</sequence>
<keyword evidence="5 8" id="KW-1133">Transmembrane helix</keyword>
<feature type="transmembrane region" description="Helical" evidence="8">
    <location>
        <begin position="37"/>
        <end position="54"/>
    </location>
</feature>
<reference evidence="10 11" key="1">
    <citation type="submission" date="2016-10" db="EMBL/GenBank/DDBJ databases">
        <authorList>
            <person name="de Groot N.N."/>
        </authorList>
    </citation>
    <scope>NUCLEOTIDE SEQUENCE [LARGE SCALE GENOMIC DNA]</scope>
    <source>
        <strain evidence="10 11">DSM 6059</strain>
    </source>
</reference>
<evidence type="ECO:0000256" key="5">
    <source>
        <dbReference type="ARBA" id="ARBA00022989"/>
    </source>
</evidence>
<feature type="transmembrane region" description="Helical" evidence="8">
    <location>
        <begin position="66"/>
        <end position="95"/>
    </location>
</feature>
<dbReference type="EMBL" id="FOLO01000002">
    <property type="protein sequence ID" value="SFB92131.1"/>
    <property type="molecule type" value="Genomic_DNA"/>
</dbReference>
<feature type="transmembrane region" description="Helical" evidence="8">
    <location>
        <begin position="457"/>
        <end position="475"/>
    </location>
</feature>
<comment type="similarity">
    <text evidence="2">Belongs to the CPA3 antiporters (TC 2.A.63) subunit D family.</text>
</comment>
<dbReference type="GO" id="GO:0008137">
    <property type="term" value="F:NADH dehydrogenase (ubiquinone) activity"/>
    <property type="evidence" value="ECO:0007669"/>
    <property type="project" value="InterPro"/>
</dbReference>
<evidence type="ECO:0000313" key="11">
    <source>
        <dbReference type="Proteomes" id="UP000198862"/>
    </source>
</evidence>
<feature type="transmembrane region" description="Helical" evidence="8">
    <location>
        <begin position="6"/>
        <end position="25"/>
    </location>
</feature>
<feature type="transmembrane region" description="Helical" evidence="8">
    <location>
        <begin position="331"/>
        <end position="352"/>
    </location>
</feature>
<feature type="transmembrane region" description="Helical" evidence="8">
    <location>
        <begin position="107"/>
        <end position="124"/>
    </location>
</feature>
<feature type="transmembrane region" description="Helical" evidence="8">
    <location>
        <begin position="373"/>
        <end position="392"/>
    </location>
</feature>
<dbReference type="NCBIfam" id="NF009309">
    <property type="entry name" value="PRK12666.1"/>
    <property type="match status" value="1"/>
</dbReference>
<protein>
    <submittedName>
        <fullName evidence="10">Multisubunit potassium/proton antiporter, PhaD subunit</fullName>
    </submittedName>
</protein>
<evidence type="ECO:0000256" key="7">
    <source>
        <dbReference type="RuleBase" id="RU000320"/>
    </source>
</evidence>